<dbReference type="RefSeq" id="WP_395120051.1">
    <property type="nucleotide sequence ID" value="NZ_CP170721.1"/>
</dbReference>
<accession>A0AB74UVM1</accession>
<organism evidence="1">
    <name type="scientific">Rhodanobacter sp. FW102-FHT14D07</name>
    <dbReference type="NCBI Taxonomy" id="3351462"/>
    <lineage>
        <taxon>Bacteria</taxon>
        <taxon>Pseudomonadati</taxon>
        <taxon>Pseudomonadota</taxon>
        <taxon>Gammaproteobacteria</taxon>
        <taxon>Lysobacterales</taxon>
        <taxon>Rhodanobacteraceae</taxon>
        <taxon>Rhodanobacter</taxon>
    </lineage>
</organism>
<dbReference type="AlphaFoldDB" id="A0AB74UVM1"/>
<protein>
    <submittedName>
        <fullName evidence="1">Uncharacterized protein</fullName>
    </submittedName>
</protein>
<dbReference type="EMBL" id="CP170721">
    <property type="protein sequence ID" value="XIA18762.1"/>
    <property type="molecule type" value="Genomic_DNA"/>
</dbReference>
<reference evidence="1" key="1">
    <citation type="submission" date="2024-10" db="EMBL/GenBank/DDBJ databases">
        <authorList>
            <person name="Lesea H.P."/>
            <person name="Kuehl J.V."/>
            <person name="Chandonia J.-M."/>
        </authorList>
    </citation>
    <scope>NUCLEOTIDE SEQUENCE</scope>
    <source>
        <strain evidence="1">FW102-FHT14D07</strain>
    </source>
</reference>
<sequence>MSLSKGMETSSGSGCARSSAGIARQLSVTVADITFTIAVSDMDVPACPQERTLCAMLLLVTPQREERSIVFGDRVTFLLRGQQNRSQKRRPPRLALAGLLSGKSVSRGRVFRQGRPAQIASQT</sequence>
<proteinExistence type="predicted"/>
<name>A0AB74UVM1_9GAMM</name>
<evidence type="ECO:0000313" key="1">
    <source>
        <dbReference type="EMBL" id="XIA18762.1"/>
    </source>
</evidence>
<gene>
    <name evidence="1" type="ORF">ACFYG5_01085</name>
</gene>